<protein>
    <submittedName>
        <fullName evidence="11">(diamondback moth) hypothetical protein</fullName>
    </submittedName>
</protein>
<sequence length="224" mass="24608">MSGNFRNEFLSIPNHPLIARFSNHLRNYSRRPAGGSPRNVSQSKHPPRTSQSSFRNPVKYTPTMASATLYIAVLLATLQLGSCLRCYQCNSQSHPECKDPFTNNNKFLVDCSTQDSINFNRQYLLPSFPSIQDGITGAARYCHKIELQTGTVVRTCLDSNPSDLNHTCRLLDGVAINAPGDLTRQLKHCSVCRDHDACNGAGSIAASLPLAAVAAFVAYLCFKQ</sequence>
<name>A0A8S4E7J0_PLUXY</name>
<dbReference type="GO" id="GO:0032222">
    <property type="term" value="P:regulation of synaptic transmission, cholinergic"/>
    <property type="evidence" value="ECO:0007669"/>
    <property type="project" value="InterPro"/>
</dbReference>
<organism evidence="11 12">
    <name type="scientific">Plutella xylostella</name>
    <name type="common">Diamondback moth</name>
    <name type="synonym">Plutella maculipennis</name>
    <dbReference type="NCBI Taxonomy" id="51655"/>
    <lineage>
        <taxon>Eukaryota</taxon>
        <taxon>Metazoa</taxon>
        <taxon>Ecdysozoa</taxon>
        <taxon>Arthropoda</taxon>
        <taxon>Hexapoda</taxon>
        <taxon>Insecta</taxon>
        <taxon>Pterygota</taxon>
        <taxon>Neoptera</taxon>
        <taxon>Endopterygota</taxon>
        <taxon>Lepidoptera</taxon>
        <taxon>Glossata</taxon>
        <taxon>Ditrysia</taxon>
        <taxon>Yponomeutoidea</taxon>
        <taxon>Plutellidae</taxon>
        <taxon>Plutella</taxon>
    </lineage>
</organism>
<keyword evidence="6 10" id="KW-0472">Membrane</keyword>
<feature type="compositionally biased region" description="Polar residues" evidence="9">
    <location>
        <begin position="38"/>
        <end position="55"/>
    </location>
</feature>
<proteinExistence type="predicted"/>
<gene>
    <name evidence="11" type="ORF">PLXY2_LOCUS4587</name>
</gene>
<evidence type="ECO:0000256" key="8">
    <source>
        <dbReference type="ARBA" id="ARBA00023288"/>
    </source>
</evidence>
<dbReference type="InterPro" id="IPR050975">
    <property type="entry name" value="Sleep_regulator"/>
</dbReference>
<keyword evidence="8" id="KW-0449">Lipoprotein</keyword>
<evidence type="ECO:0000313" key="11">
    <source>
        <dbReference type="EMBL" id="CAG9111515.1"/>
    </source>
</evidence>
<dbReference type="Proteomes" id="UP000653454">
    <property type="component" value="Unassembled WGS sequence"/>
</dbReference>
<keyword evidence="5 10" id="KW-1133">Transmembrane helix</keyword>
<evidence type="ECO:0000256" key="9">
    <source>
        <dbReference type="SAM" id="MobiDB-lite"/>
    </source>
</evidence>
<keyword evidence="3 10" id="KW-0812">Transmembrane</keyword>
<dbReference type="InterPro" id="IPR031424">
    <property type="entry name" value="QVR-like"/>
</dbReference>
<evidence type="ECO:0000256" key="6">
    <source>
        <dbReference type="ARBA" id="ARBA00023136"/>
    </source>
</evidence>
<dbReference type="PANTHER" id="PTHR33562">
    <property type="entry name" value="ATILLA, ISOFORM B-RELATED-RELATED"/>
    <property type="match status" value="1"/>
</dbReference>
<keyword evidence="4" id="KW-0732">Signal</keyword>
<evidence type="ECO:0000256" key="7">
    <source>
        <dbReference type="ARBA" id="ARBA00023180"/>
    </source>
</evidence>
<feature type="region of interest" description="Disordered" evidence="9">
    <location>
        <begin position="28"/>
        <end position="57"/>
    </location>
</feature>
<evidence type="ECO:0000256" key="3">
    <source>
        <dbReference type="ARBA" id="ARBA00022692"/>
    </source>
</evidence>
<comment type="caution">
    <text evidence="11">The sequence shown here is derived from an EMBL/GenBank/DDBJ whole genome shotgun (WGS) entry which is preliminary data.</text>
</comment>
<dbReference type="Pfam" id="PF17064">
    <property type="entry name" value="QVR"/>
    <property type="match status" value="1"/>
</dbReference>
<comment type="subcellular location">
    <subcellularLocation>
        <location evidence="1">Membrane</location>
        <topology evidence="1">Lipid-anchor</topology>
        <topology evidence="1">GPI-anchor</topology>
    </subcellularLocation>
</comment>
<dbReference type="GO" id="GO:0030431">
    <property type="term" value="P:sleep"/>
    <property type="evidence" value="ECO:0007669"/>
    <property type="project" value="InterPro"/>
</dbReference>
<dbReference type="GO" id="GO:0098552">
    <property type="term" value="C:side of membrane"/>
    <property type="evidence" value="ECO:0007669"/>
    <property type="project" value="UniProtKB-KW"/>
</dbReference>
<keyword evidence="12" id="KW-1185">Reference proteome</keyword>
<evidence type="ECO:0000256" key="1">
    <source>
        <dbReference type="ARBA" id="ARBA00004589"/>
    </source>
</evidence>
<evidence type="ECO:0000256" key="2">
    <source>
        <dbReference type="ARBA" id="ARBA00022622"/>
    </source>
</evidence>
<evidence type="ECO:0000256" key="5">
    <source>
        <dbReference type="ARBA" id="ARBA00022989"/>
    </source>
</evidence>
<dbReference type="EMBL" id="CAJHNJ030000013">
    <property type="protein sequence ID" value="CAG9111515.1"/>
    <property type="molecule type" value="Genomic_DNA"/>
</dbReference>
<keyword evidence="7" id="KW-0325">Glycoprotein</keyword>
<evidence type="ECO:0000256" key="10">
    <source>
        <dbReference type="SAM" id="Phobius"/>
    </source>
</evidence>
<reference evidence="11" key="1">
    <citation type="submission" date="2020-11" db="EMBL/GenBank/DDBJ databases">
        <authorList>
            <person name="Whiteford S."/>
        </authorList>
    </citation>
    <scope>NUCLEOTIDE SEQUENCE</scope>
</reference>
<evidence type="ECO:0000313" key="12">
    <source>
        <dbReference type="Proteomes" id="UP000653454"/>
    </source>
</evidence>
<accession>A0A8S4E7J0</accession>
<feature type="transmembrane region" description="Helical" evidence="10">
    <location>
        <begin position="200"/>
        <end position="222"/>
    </location>
</feature>
<dbReference type="AlphaFoldDB" id="A0A8S4E7J0"/>
<evidence type="ECO:0000256" key="4">
    <source>
        <dbReference type="ARBA" id="ARBA00022729"/>
    </source>
</evidence>
<keyword evidence="2" id="KW-0336">GPI-anchor</keyword>